<evidence type="ECO:0000256" key="7">
    <source>
        <dbReference type="ARBA" id="ARBA00023128"/>
    </source>
</evidence>
<keyword evidence="8" id="KW-0472">Membrane</keyword>
<proteinExistence type="inferred from homology"/>
<keyword evidence="4" id="KW-0812">Transmembrane</keyword>
<evidence type="ECO:0000256" key="9">
    <source>
        <dbReference type="RuleBase" id="RU363100"/>
    </source>
</evidence>
<comment type="caution">
    <text evidence="10">The sequence shown here is derived from an EMBL/GenBank/DDBJ whole genome shotgun (WGS) entry which is preliminary data.</text>
</comment>
<keyword evidence="6" id="KW-1133">Transmembrane helix</keyword>
<keyword evidence="7 9" id="KW-0496">Mitochondrion</keyword>
<keyword evidence="5 9" id="KW-0999">Mitochondrion inner membrane</keyword>
<dbReference type="GO" id="GO:0005743">
    <property type="term" value="C:mitochondrial inner membrane"/>
    <property type="evidence" value="ECO:0007669"/>
    <property type="project" value="UniProtKB-SubCell"/>
</dbReference>
<keyword evidence="11" id="KW-1185">Reference proteome</keyword>
<evidence type="ECO:0000256" key="2">
    <source>
        <dbReference type="ARBA" id="ARBA00006416"/>
    </source>
</evidence>
<sequence>MATSKLQALWNHPAGPKTNVFLLCIFTDMHSLNMHTTFDLNLTIFAVHFWAPTFKWGISIANIADFAKPPEKISYPQQIAVTATGLIWSRYSLVITPVSHPYFHVLYMNQNIYGHLNLIYCLFVDLQCLVLLQKNWNLFSVNVAMASTGLYQLSRKIRQDYFSDEKEATAQLEG</sequence>
<evidence type="ECO:0000256" key="3">
    <source>
        <dbReference type="ARBA" id="ARBA00022448"/>
    </source>
</evidence>
<evidence type="ECO:0000256" key="4">
    <source>
        <dbReference type="ARBA" id="ARBA00022692"/>
    </source>
</evidence>
<comment type="similarity">
    <text evidence="2 9">Belongs to the mitochondrial pyruvate carrier (MPC) (TC 2.A.105) family.</text>
</comment>
<evidence type="ECO:0000256" key="6">
    <source>
        <dbReference type="ARBA" id="ARBA00022989"/>
    </source>
</evidence>
<accession>A0AAV5FR10</accession>
<protein>
    <recommendedName>
        <fullName evidence="9">Mitochondrial pyruvate carrier</fullName>
    </recommendedName>
</protein>
<evidence type="ECO:0000313" key="10">
    <source>
        <dbReference type="EMBL" id="GJN36706.1"/>
    </source>
</evidence>
<dbReference type="AlphaFoldDB" id="A0AAV5FR10"/>
<gene>
    <name evidence="10" type="primary">gb25593</name>
    <name evidence="10" type="ORF">PR202_gb25593</name>
</gene>
<evidence type="ECO:0000256" key="5">
    <source>
        <dbReference type="ARBA" id="ARBA00022792"/>
    </source>
</evidence>
<dbReference type="PANTHER" id="PTHR14154">
    <property type="entry name" value="UPF0041 BRAIN PROTEIN 44-RELATED"/>
    <property type="match status" value="1"/>
</dbReference>
<dbReference type="Proteomes" id="UP001054889">
    <property type="component" value="Unassembled WGS sequence"/>
</dbReference>
<evidence type="ECO:0000256" key="8">
    <source>
        <dbReference type="ARBA" id="ARBA00023136"/>
    </source>
</evidence>
<comment type="subcellular location">
    <subcellularLocation>
        <location evidence="1 9">Mitochondrion inner membrane</location>
        <topology evidence="1 9">Multi-pass membrane protein</topology>
    </subcellularLocation>
</comment>
<reference evidence="10" key="1">
    <citation type="journal article" date="2018" name="DNA Res.">
        <title>Multiple hybrid de novo genome assembly of finger millet, an orphan allotetraploid crop.</title>
        <authorList>
            <person name="Hatakeyama M."/>
            <person name="Aluri S."/>
            <person name="Balachadran M.T."/>
            <person name="Sivarajan S.R."/>
            <person name="Patrignani A."/>
            <person name="Gruter S."/>
            <person name="Poveda L."/>
            <person name="Shimizu-Inatsugi R."/>
            <person name="Baeten J."/>
            <person name="Francoijs K.J."/>
            <person name="Nataraja K.N."/>
            <person name="Reddy Y.A.N."/>
            <person name="Phadnis S."/>
            <person name="Ravikumar R.L."/>
            <person name="Schlapbach R."/>
            <person name="Sreeman S.M."/>
            <person name="Shimizu K.K."/>
        </authorList>
    </citation>
    <scope>NUCLEOTIDE SEQUENCE</scope>
</reference>
<keyword evidence="3 9" id="KW-0813">Transport</keyword>
<reference evidence="10" key="2">
    <citation type="submission" date="2021-12" db="EMBL/GenBank/DDBJ databases">
        <title>Resequencing data analysis of finger millet.</title>
        <authorList>
            <person name="Hatakeyama M."/>
            <person name="Aluri S."/>
            <person name="Balachadran M.T."/>
            <person name="Sivarajan S.R."/>
            <person name="Poveda L."/>
            <person name="Shimizu-Inatsugi R."/>
            <person name="Schlapbach R."/>
            <person name="Sreeman S.M."/>
            <person name="Shimizu K.K."/>
        </authorList>
    </citation>
    <scope>NUCLEOTIDE SEQUENCE</scope>
</reference>
<evidence type="ECO:0000313" key="11">
    <source>
        <dbReference type="Proteomes" id="UP001054889"/>
    </source>
</evidence>
<dbReference type="GO" id="GO:0006850">
    <property type="term" value="P:pyruvate import into mitochondria"/>
    <property type="evidence" value="ECO:0007669"/>
    <property type="project" value="InterPro"/>
</dbReference>
<dbReference type="InterPro" id="IPR005336">
    <property type="entry name" value="MPC"/>
</dbReference>
<dbReference type="EMBL" id="BQKI01000090">
    <property type="protein sequence ID" value="GJN36706.1"/>
    <property type="molecule type" value="Genomic_DNA"/>
</dbReference>
<comment type="function">
    <text evidence="9">Mediates the uptake of pyruvate into mitochondria.</text>
</comment>
<dbReference type="Pfam" id="PF03650">
    <property type="entry name" value="MPC"/>
    <property type="match status" value="1"/>
</dbReference>
<organism evidence="10 11">
    <name type="scientific">Eleusine coracana subsp. coracana</name>
    <dbReference type="NCBI Taxonomy" id="191504"/>
    <lineage>
        <taxon>Eukaryota</taxon>
        <taxon>Viridiplantae</taxon>
        <taxon>Streptophyta</taxon>
        <taxon>Embryophyta</taxon>
        <taxon>Tracheophyta</taxon>
        <taxon>Spermatophyta</taxon>
        <taxon>Magnoliopsida</taxon>
        <taxon>Liliopsida</taxon>
        <taxon>Poales</taxon>
        <taxon>Poaceae</taxon>
        <taxon>PACMAD clade</taxon>
        <taxon>Chloridoideae</taxon>
        <taxon>Cynodonteae</taxon>
        <taxon>Eleusininae</taxon>
        <taxon>Eleusine</taxon>
    </lineage>
</organism>
<evidence type="ECO:0000256" key="1">
    <source>
        <dbReference type="ARBA" id="ARBA00004448"/>
    </source>
</evidence>
<name>A0AAV5FR10_ELECO</name>